<evidence type="ECO:0000313" key="11">
    <source>
        <dbReference type="EMBL" id="CAG5875049.1"/>
    </source>
</evidence>
<accession>A0A8S4AID1</accession>
<dbReference type="GO" id="GO:0005886">
    <property type="term" value="C:plasma membrane"/>
    <property type="evidence" value="ECO:0007669"/>
    <property type="project" value="UniProtKB-SubCell"/>
</dbReference>
<feature type="transmembrane region" description="Helical" evidence="10">
    <location>
        <begin position="192"/>
        <end position="214"/>
    </location>
</feature>
<keyword evidence="4" id="KW-0796">Tight junction</keyword>
<dbReference type="PRINTS" id="PR01077">
    <property type="entry name" value="CLAUDIN"/>
</dbReference>
<dbReference type="InterPro" id="IPR004031">
    <property type="entry name" value="PMP22/EMP/MP20/Claudin"/>
</dbReference>
<dbReference type="FunFam" id="1.20.140.150:FF:000001">
    <property type="entry name" value="Claudin"/>
    <property type="match status" value="1"/>
</dbReference>
<dbReference type="EMBL" id="CAJRST010004446">
    <property type="protein sequence ID" value="CAG5875049.1"/>
    <property type="molecule type" value="Genomic_DNA"/>
</dbReference>
<proteinExistence type="inferred from homology"/>
<keyword evidence="7" id="KW-0965">Cell junction</keyword>
<comment type="similarity">
    <text evidence="3">Belongs to the claudin family.</text>
</comment>
<dbReference type="Proteomes" id="UP000677803">
    <property type="component" value="Unassembled WGS sequence"/>
</dbReference>
<keyword evidence="12" id="KW-1185">Reference proteome</keyword>
<comment type="caution">
    <text evidence="11">The sequence shown here is derived from an EMBL/GenBank/DDBJ whole genome shotgun (WGS) entry which is preliminary data.</text>
</comment>
<reference evidence="11" key="1">
    <citation type="submission" date="2021-05" db="EMBL/GenBank/DDBJ databases">
        <authorList>
            <person name="Tigano A."/>
        </authorList>
    </citation>
    <scope>NUCLEOTIDE SEQUENCE</scope>
</reference>
<evidence type="ECO:0000256" key="2">
    <source>
        <dbReference type="ARBA" id="ARBA00004651"/>
    </source>
</evidence>
<evidence type="ECO:0000256" key="9">
    <source>
        <dbReference type="ARBA" id="ARBA00023136"/>
    </source>
</evidence>
<feature type="transmembrane region" description="Helical" evidence="10">
    <location>
        <begin position="234"/>
        <end position="255"/>
    </location>
</feature>
<keyword evidence="8 10" id="KW-1133">Transmembrane helix</keyword>
<evidence type="ECO:0000256" key="5">
    <source>
        <dbReference type="ARBA" id="ARBA00022475"/>
    </source>
</evidence>
<dbReference type="Gene3D" id="1.10.510.10">
    <property type="entry name" value="Transferase(Phosphotransferase) domain 1"/>
    <property type="match status" value="1"/>
</dbReference>
<dbReference type="OrthoDB" id="9933182at2759"/>
<dbReference type="Gene3D" id="1.20.140.150">
    <property type="match status" value="1"/>
</dbReference>
<dbReference type="AlphaFoldDB" id="A0A8S4AID1"/>
<evidence type="ECO:0000256" key="3">
    <source>
        <dbReference type="ARBA" id="ARBA00008295"/>
    </source>
</evidence>
<keyword evidence="6 10" id="KW-0812">Transmembrane</keyword>
<dbReference type="Pfam" id="PF00822">
    <property type="entry name" value="PMP22_Claudin"/>
    <property type="match status" value="1"/>
</dbReference>
<evidence type="ECO:0000256" key="4">
    <source>
        <dbReference type="ARBA" id="ARBA00022427"/>
    </source>
</evidence>
<name>A0A8S4AID1_9TELE</name>
<keyword evidence="5" id="KW-1003">Cell membrane</keyword>
<sequence length="298" mass="32985">MLPPPFVPEPKMVYARDIDDVGAFSTVRGVVLDYKDTEFYNDFASGNIPIPWQEEMIETGVFGEINIWGENDKLPNDLNPDFVETKGFVGWIMVYVSLEDQYWKESTTEGSVITTSTIYENLWMSCASDSTGIYNCRDFPSLFALPGYIQASRALMIAAIVFGTFGLAASLVGMQCSKICGENYILKGRIAAIGGVFFLLQGICTMIAVSWYAANITQEFFNQLYMGTKYEIGEGLYIGWASAILAICGGSCLLCSCRLKSTSEKTYYPYQPPSRGHVLSTVSMSQPPPSNYGRNAYV</sequence>
<dbReference type="PROSITE" id="PS01346">
    <property type="entry name" value="CLAUDIN"/>
    <property type="match status" value="1"/>
</dbReference>
<dbReference type="Gene3D" id="3.30.200.20">
    <property type="entry name" value="Phosphorylase Kinase, domain 1"/>
    <property type="match status" value="1"/>
</dbReference>
<dbReference type="PANTHER" id="PTHR12002">
    <property type="entry name" value="CLAUDIN"/>
    <property type="match status" value="1"/>
</dbReference>
<protein>
    <submittedName>
        <fullName evidence="11">(Atlantic silverside) hypothetical protein</fullName>
    </submittedName>
</protein>
<keyword evidence="9 10" id="KW-0472">Membrane</keyword>
<feature type="transmembrane region" description="Helical" evidence="10">
    <location>
        <begin position="154"/>
        <end position="172"/>
    </location>
</feature>
<dbReference type="GO" id="GO:0005923">
    <property type="term" value="C:bicellular tight junction"/>
    <property type="evidence" value="ECO:0007669"/>
    <property type="project" value="UniProtKB-SubCell"/>
</dbReference>
<evidence type="ECO:0000256" key="8">
    <source>
        <dbReference type="ARBA" id="ARBA00022989"/>
    </source>
</evidence>
<dbReference type="GO" id="GO:0005198">
    <property type="term" value="F:structural molecule activity"/>
    <property type="evidence" value="ECO:0007669"/>
    <property type="project" value="InterPro"/>
</dbReference>
<evidence type="ECO:0000256" key="6">
    <source>
        <dbReference type="ARBA" id="ARBA00022692"/>
    </source>
</evidence>
<evidence type="ECO:0000256" key="10">
    <source>
        <dbReference type="SAM" id="Phobius"/>
    </source>
</evidence>
<evidence type="ECO:0000256" key="1">
    <source>
        <dbReference type="ARBA" id="ARBA00004435"/>
    </source>
</evidence>
<dbReference type="InterPro" id="IPR006187">
    <property type="entry name" value="Claudin"/>
</dbReference>
<evidence type="ECO:0000313" key="12">
    <source>
        <dbReference type="Proteomes" id="UP000677803"/>
    </source>
</evidence>
<gene>
    <name evidence="11" type="ORF">MMEN_LOCUS5294</name>
</gene>
<organism evidence="11 12">
    <name type="scientific">Menidia menidia</name>
    <name type="common">Atlantic silverside</name>
    <dbReference type="NCBI Taxonomy" id="238744"/>
    <lineage>
        <taxon>Eukaryota</taxon>
        <taxon>Metazoa</taxon>
        <taxon>Chordata</taxon>
        <taxon>Craniata</taxon>
        <taxon>Vertebrata</taxon>
        <taxon>Euteleostomi</taxon>
        <taxon>Actinopterygii</taxon>
        <taxon>Neopterygii</taxon>
        <taxon>Teleostei</taxon>
        <taxon>Neoteleostei</taxon>
        <taxon>Acanthomorphata</taxon>
        <taxon>Ovalentaria</taxon>
        <taxon>Atherinomorphae</taxon>
        <taxon>Atheriniformes</taxon>
        <taxon>Atherinopsidae</taxon>
        <taxon>Menidiinae</taxon>
        <taxon>Menidia</taxon>
    </lineage>
</organism>
<comment type="subcellular location">
    <subcellularLocation>
        <location evidence="1">Cell junction</location>
        <location evidence="1">Tight junction</location>
    </subcellularLocation>
    <subcellularLocation>
        <location evidence="2">Cell membrane</location>
        <topology evidence="2">Multi-pass membrane protein</topology>
    </subcellularLocation>
</comment>
<dbReference type="InterPro" id="IPR017974">
    <property type="entry name" value="Claudin_CS"/>
</dbReference>
<evidence type="ECO:0000256" key="7">
    <source>
        <dbReference type="ARBA" id="ARBA00022949"/>
    </source>
</evidence>